<feature type="transmembrane region" description="Helical" evidence="1">
    <location>
        <begin position="64"/>
        <end position="86"/>
    </location>
</feature>
<accession>A0AA38SE19</accession>
<dbReference type="PANTHER" id="PTHR34781">
    <property type="entry name" value="TRANSMEMBRANE PROTEIN"/>
    <property type="match status" value="1"/>
</dbReference>
<feature type="transmembrane region" description="Helical" evidence="1">
    <location>
        <begin position="12"/>
        <end position="32"/>
    </location>
</feature>
<evidence type="ECO:0000256" key="1">
    <source>
        <dbReference type="SAM" id="Phobius"/>
    </source>
</evidence>
<gene>
    <name evidence="2" type="ORF">OSB04_026845</name>
</gene>
<dbReference type="EMBL" id="JARYMX010000007">
    <property type="protein sequence ID" value="KAJ9540339.1"/>
    <property type="molecule type" value="Genomic_DNA"/>
</dbReference>
<dbReference type="PANTHER" id="PTHR34781:SF2">
    <property type="entry name" value="TRANSMEMBRANE PROTEIN"/>
    <property type="match status" value="1"/>
</dbReference>
<proteinExistence type="predicted"/>
<keyword evidence="3" id="KW-1185">Reference proteome</keyword>
<name>A0AA38SE19_9ASTR</name>
<evidence type="ECO:0000313" key="2">
    <source>
        <dbReference type="EMBL" id="KAJ9540339.1"/>
    </source>
</evidence>
<evidence type="ECO:0000313" key="3">
    <source>
        <dbReference type="Proteomes" id="UP001172457"/>
    </source>
</evidence>
<protein>
    <submittedName>
        <fullName evidence="2">Uncharacterized protein</fullName>
    </submittedName>
</protein>
<dbReference type="Proteomes" id="UP001172457">
    <property type="component" value="Chromosome 7"/>
</dbReference>
<comment type="caution">
    <text evidence="2">The sequence shown here is derived from an EMBL/GenBank/DDBJ whole genome shotgun (WGS) entry which is preliminary data.</text>
</comment>
<keyword evidence="1" id="KW-0812">Transmembrane</keyword>
<sequence>MRDVDDDQTRVLYQLCSMIINILALPPLPIPFPTTAFIRTTLPSSSSSSTSASPQPSSQLSATAFAALFIGISFVLMLFGSAIFVIGCMLMPCVIALVMLFYFAGIVSNLCYLAGVVLSPSTRIVSECRQICIFNTQHAAFTTWCNLSASHNTKVICFSRSTTSKANRIWHLCLLSDKDRLNKRHPPSLTDNILGFFQCSKKLATTAVMARRGLRLVSHATLCLRHAMAYCTRSAAISHALKNAITSSWLPRLERLLGFEGRKQFWRKNFILSAHEDNKIGTKTNYKVGGLKISWKSVEQATSLVMLLVMLDVLSLADWVIFVVPLCTRYRRKKHRFDAPWALMPCAVARAARPQGQAWAPHL</sequence>
<feature type="transmembrane region" description="Helical" evidence="1">
    <location>
        <begin position="93"/>
        <end position="118"/>
    </location>
</feature>
<keyword evidence="1" id="KW-0472">Membrane</keyword>
<feature type="transmembrane region" description="Helical" evidence="1">
    <location>
        <begin position="304"/>
        <end position="327"/>
    </location>
</feature>
<reference evidence="2" key="1">
    <citation type="submission" date="2023-03" db="EMBL/GenBank/DDBJ databases">
        <title>Chromosome-scale reference genome and RAD-based genetic map of yellow starthistle (Centaurea solstitialis) reveal putative structural variation and QTLs associated with invader traits.</title>
        <authorList>
            <person name="Reatini B."/>
            <person name="Cang F.A."/>
            <person name="Jiang Q."/>
            <person name="Mckibben M.T.W."/>
            <person name="Barker M.S."/>
            <person name="Rieseberg L.H."/>
            <person name="Dlugosch K.M."/>
        </authorList>
    </citation>
    <scope>NUCLEOTIDE SEQUENCE</scope>
    <source>
        <strain evidence="2">CAN-66</strain>
        <tissue evidence="2">Leaf</tissue>
    </source>
</reference>
<organism evidence="2 3">
    <name type="scientific">Centaurea solstitialis</name>
    <name type="common">yellow star-thistle</name>
    <dbReference type="NCBI Taxonomy" id="347529"/>
    <lineage>
        <taxon>Eukaryota</taxon>
        <taxon>Viridiplantae</taxon>
        <taxon>Streptophyta</taxon>
        <taxon>Embryophyta</taxon>
        <taxon>Tracheophyta</taxon>
        <taxon>Spermatophyta</taxon>
        <taxon>Magnoliopsida</taxon>
        <taxon>eudicotyledons</taxon>
        <taxon>Gunneridae</taxon>
        <taxon>Pentapetalae</taxon>
        <taxon>asterids</taxon>
        <taxon>campanulids</taxon>
        <taxon>Asterales</taxon>
        <taxon>Asteraceae</taxon>
        <taxon>Carduoideae</taxon>
        <taxon>Cardueae</taxon>
        <taxon>Centaureinae</taxon>
        <taxon>Centaurea</taxon>
    </lineage>
</organism>
<dbReference type="AlphaFoldDB" id="A0AA38SE19"/>
<keyword evidence="1" id="KW-1133">Transmembrane helix</keyword>